<dbReference type="Gene3D" id="3.40.630.30">
    <property type="match status" value="1"/>
</dbReference>
<reference evidence="3 4" key="1">
    <citation type="journal article" date="2020" name="G3 (Bethesda)">
        <title>Whole Genome Sequencing and Comparative Genomics of Two Nematicidal Bacillus Strains Reveals a Wide Range of Possible Virulence Factors.</title>
        <authorList>
            <person name="Susic N."/>
            <person name="Janezic S."/>
            <person name="Rupnik M."/>
            <person name="Geric Stare B."/>
        </authorList>
    </citation>
    <scope>NUCLEOTIDE SEQUENCE [LARGE SCALE GENOMIC DNA]</scope>
    <source>
        <strain evidence="3 4">I-1582</strain>
    </source>
</reference>
<dbReference type="SUPFAM" id="SSF55729">
    <property type="entry name" value="Acyl-CoA N-acyltransferases (Nat)"/>
    <property type="match status" value="1"/>
</dbReference>
<dbReference type="EMBL" id="VDEM01000069">
    <property type="protein sequence ID" value="KAF0822119.1"/>
    <property type="molecule type" value="Genomic_DNA"/>
</dbReference>
<organism evidence="3 4">
    <name type="scientific">Cytobacillus firmus</name>
    <name type="common">Bacillus firmus</name>
    <dbReference type="NCBI Taxonomy" id="1399"/>
    <lineage>
        <taxon>Bacteria</taxon>
        <taxon>Bacillati</taxon>
        <taxon>Bacillota</taxon>
        <taxon>Bacilli</taxon>
        <taxon>Bacillales</taxon>
        <taxon>Bacillaceae</taxon>
        <taxon>Cytobacillus</taxon>
    </lineage>
</organism>
<dbReference type="InterPro" id="IPR016181">
    <property type="entry name" value="Acyl_CoA_acyltransferase"/>
</dbReference>
<dbReference type="InterPro" id="IPR000182">
    <property type="entry name" value="GNAT_dom"/>
</dbReference>
<dbReference type="PANTHER" id="PTHR43800">
    <property type="entry name" value="PEPTIDYL-LYSINE N-ACETYLTRANSFERASE YJAB"/>
    <property type="match status" value="1"/>
</dbReference>
<evidence type="ECO:0000313" key="3">
    <source>
        <dbReference type="EMBL" id="KAF0822119.1"/>
    </source>
</evidence>
<comment type="caution">
    <text evidence="3">The sequence shown here is derived from an EMBL/GenBank/DDBJ whole genome shotgun (WGS) entry which is preliminary data.</text>
</comment>
<evidence type="ECO:0000313" key="4">
    <source>
        <dbReference type="Proteomes" id="UP000465778"/>
    </source>
</evidence>
<evidence type="ECO:0000256" key="1">
    <source>
        <dbReference type="ARBA" id="ARBA00022679"/>
    </source>
</evidence>
<sequence length="172" mass="19177">MKIRAAKLSDAGGIAKVHVDSWRTTYKNIIPEEFLENLSYQSREELWISIIPKGIVFVAENDEGQIVGFSSGGKERSGDYKEYQGELSSIYILKEFQGQGIGKALVKYVTKELGKSGMNTMLVFVLADNNSTLFYEAMGGKVIDKIEVEIAGKKLYELVYGWDTIDTLSGQE</sequence>
<dbReference type="RefSeq" id="WP_159346475.1">
    <property type="nucleotide sequence ID" value="NZ_JABVDD010000079.1"/>
</dbReference>
<dbReference type="PROSITE" id="PS51186">
    <property type="entry name" value="GNAT"/>
    <property type="match status" value="1"/>
</dbReference>
<protein>
    <submittedName>
        <fullName evidence="3">GCN5-related N-acetyltransferase</fullName>
    </submittedName>
</protein>
<gene>
    <name evidence="3" type="ORF">KIS1582_4140</name>
</gene>
<accession>A0A800MTB7</accession>
<proteinExistence type="predicted"/>
<name>A0A800MTB7_CYTFI</name>
<dbReference type="OrthoDB" id="5292888at2"/>
<keyword evidence="1 3" id="KW-0808">Transferase</keyword>
<dbReference type="GO" id="GO:0016747">
    <property type="term" value="F:acyltransferase activity, transferring groups other than amino-acyl groups"/>
    <property type="evidence" value="ECO:0007669"/>
    <property type="project" value="InterPro"/>
</dbReference>
<dbReference type="Pfam" id="PF00583">
    <property type="entry name" value="Acetyltransf_1"/>
    <property type="match status" value="1"/>
</dbReference>
<dbReference type="AlphaFoldDB" id="A0A800MTB7"/>
<dbReference type="CDD" id="cd04301">
    <property type="entry name" value="NAT_SF"/>
    <property type="match status" value="1"/>
</dbReference>
<evidence type="ECO:0000256" key="2">
    <source>
        <dbReference type="ARBA" id="ARBA00023315"/>
    </source>
</evidence>
<keyword evidence="2" id="KW-0012">Acyltransferase</keyword>
<dbReference type="Proteomes" id="UP000465778">
    <property type="component" value="Unassembled WGS sequence"/>
</dbReference>
<dbReference type="PANTHER" id="PTHR43800:SF1">
    <property type="entry name" value="PEPTIDYL-LYSINE N-ACETYLTRANSFERASE YJAB"/>
    <property type="match status" value="1"/>
</dbReference>